<feature type="compositionally biased region" description="Polar residues" evidence="1">
    <location>
        <begin position="112"/>
        <end position="124"/>
    </location>
</feature>
<reference evidence="2 3" key="1">
    <citation type="submission" date="2024-10" db="EMBL/GenBank/DDBJ databases">
        <title>Updated reference genomes for cyclostephanoid diatoms.</title>
        <authorList>
            <person name="Roberts W.R."/>
            <person name="Alverson A.J."/>
        </authorList>
    </citation>
    <scope>NUCLEOTIDE SEQUENCE [LARGE SCALE GENOMIC DNA]</scope>
    <source>
        <strain evidence="2 3">AJA228-03</strain>
    </source>
</reference>
<feature type="region of interest" description="Disordered" evidence="1">
    <location>
        <begin position="1"/>
        <end position="54"/>
    </location>
</feature>
<dbReference type="Gene3D" id="2.20.110.10">
    <property type="entry name" value="Histone H3 K4-specific methyltransferase SET7/9 N-terminal domain"/>
    <property type="match status" value="1"/>
</dbReference>
<evidence type="ECO:0000256" key="1">
    <source>
        <dbReference type="SAM" id="MobiDB-lite"/>
    </source>
</evidence>
<sequence>MGWQREPSVLPSPSLFQKNHGDNVVVKEEDWRNSRPINNGIRRASMAETPTPLSSLIPAASKEYNETPRRKSVELRTLRSSSLFQHTPNTWFGGKNNVAKEEDWRNTRPSDRPSSNNFKRTPTADSFGIFPIKRLPFVEMGRRSVSRGRSRNVDPDAKNANNSAERSESLSKKRRSKSRQSRQNNPTPKSRDTGTSESGKSSCTGKTSKPTRGSVSSTSNHDKSDRSGLTRSELRSAIGRNRSNNRDKDGFQSIKSRSVSRGSRFESSQMSFRHETHDTSDRIGLTRSSKRIVTGRSRSSIREKDISRTIKSRSVSRGSQCGSSQKSLRHETQLCVANMPFSHLPNCEGIYTGEINDYGQLHGRGTLSYDDGKAFHGRWTNGSFGVIEANAAPKPGKVRGRR</sequence>
<evidence type="ECO:0000313" key="3">
    <source>
        <dbReference type="Proteomes" id="UP001530377"/>
    </source>
</evidence>
<keyword evidence="3" id="KW-1185">Reference proteome</keyword>
<dbReference type="EMBL" id="JALLPB020000200">
    <property type="protein sequence ID" value="KAL3815408.1"/>
    <property type="molecule type" value="Genomic_DNA"/>
</dbReference>
<dbReference type="Proteomes" id="UP001530377">
    <property type="component" value="Unassembled WGS sequence"/>
</dbReference>
<feature type="compositionally biased region" description="Basic and acidic residues" evidence="1">
    <location>
        <begin position="220"/>
        <end position="234"/>
    </location>
</feature>
<feature type="compositionally biased region" description="Basic and acidic residues" evidence="1">
    <location>
        <begin position="272"/>
        <end position="281"/>
    </location>
</feature>
<gene>
    <name evidence="2" type="ORF">ACHAXA_011526</name>
</gene>
<accession>A0ABD3RRB6</accession>
<feature type="region of interest" description="Disordered" evidence="1">
    <location>
        <begin position="89"/>
        <end position="125"/>
    </location>
</feature>
<protein>
    <recommendedName>
        <fullName evidence="4">MORN repeat-containing protein</fullName>
    </recommendedName>
</protein>
<feature type="compositionally biased region" description="Low complexity" evidence="1">
    <location>
        <begin position="195"/>
        <end position="211"/>
    </location>
</feature>
<proteinExistence type="predicted"/>
<dbReference type="AlphaFoldDB" id="A0ABD3RRB6"/>
<feature type="compositionally biased region" description="Basic and acidic residues" evidence="1">
    <location>
        <begin position="19"/>
        <end position="33"/>
    </location>
</feature>
<name>A0ABD3RRB6_9STRA</name>
<feature type="region of interest" description="Disordered" evidence="1">
    <location>
        <begin position="142"/>
        <end position="327"/>
    </location>
</feature>
<feature type="compositionally biased region" description="Polar residues" evidence="1">
    <location>
        <begin position="253"/>
        <end position="271"/>
    </location>
</feature>
<comment type="caution">
    <text evidence="2">The sequence shown here is derived from an EMBL/GenBank/DDBJ whole genome shotgun (WGS) entry which is preliminary data.</text>
</comment>
<feature type="compositionally biased region" description="Basic and acidic residues" evidence="1">
    <location>
        <begin position="98"/>
        <end position="111"/>
    </location>
</feature>
<evidence type="ECO:0008006" key="4">
    <source>
        <dbReference type="Google" id="ProtNLM"/>
    </source>
</evidence>
<organism evidence="2 3">
    <name type="scientific">Cyclostephanos tholiformis</name>
    <dbReference type="NCBI Taxonomy" id="382380"/>
    <lineage>
        <taxon>Eukaryota</taxon>
        <taxon>Sar</taxon>
        <taxon>Stramenopiles</taxon>
        <taxon>Ochrophyta</taxon>
        <taxon>Bacillariophyta</taxon>
        <taxon>Coscinodiscophyceae</taxon>
        <taxon>Thalassiosirophycidae</taxon>
        <taxon>Stephanodiscales</taxon>
        <taxon>Stephanodiscaceae</taxon>
        <taxon>Cyclostephanos</taxon>
    </lineage>
</organism>
<evidence type="ECO:0000313" key="2">
    <source>
        <dbReference type="EMBL" id="KAL3815408.1"/>
    </source>
</evidence>
<feature type="compositionally biased region" description="Polar residues" evidence="1">
    <location>
        <begin position="312"/>
        <end position="326"/>
    </location>
</feature>